<feature type="non-terminal residue" evidence="2">
    <location>
        <position position="76"/>
    </location>
</feature>
<sequence length="76" mass="8997">MPKSSHFNGQPLYGQVIKLLDKSKILQFSREYGEERYTKRFNCWIHLVVMLYAVIMRFDSLREITASLLAETRKLS</sequence>
<feature type="domain" description="DUF4372" evidence="1">
    <location>
        <begin position="9"/>
        <end position="75"/>
    </location>
</feature>
<dbReference type="EMBL" id="SPPV01000066">
    <property type="protein sequence ID" value="TFU45296.1"/>
    <property type="molecule type" value="Genomic_DNA"/>
</dbReference>
<evidence type="ECO:0000313" key="2">
    <source>
        <dbReference type="EMBL" id="TFU45296.1"/>
    </source>
</evidence>
<dbReference type="Proteomes" id="UP000298073">
    <property type="component" value="Unassembled WGS sequence"/>
</dbReference>
<organism evidence="2 3">
    <name type="scientific">Bacteroides acidifaciens</name>
    <dbReference type="NCBI Taxonomy" id="85831"/>
    <lineage>
        <taxon>Bacteria</taxon>
        <taxon>Pseudomonadati</taxon>
        <taxon>Bacteroidota</taxon>
        <taxon>Bacteroidia</taxon>
        <taxon>Bacteroidales</taxon>
        <taxon>Bacteroidaceae</taxon>
        <taxon>Bacteroides</taxon>
    </lineage>
</organism>
<dbReference type="AlphaFoldDB" id="A0A8H0CYP4"/>
<evidence type="ECO:0000313" key="3">
    <source>
        <dbReference type="Proteomes" id="UP000298073"/>
    </source>
</evidence>
<name>A0A8H0CYP4_9BACE</name>
<comment type="caution">
    <text evidence="2">The sequence shown here is derived from an EMBL/GenBank/DDBJ whole genome shotgun (WGS) entry which is preliminary data.</text>
</comment>
<reference evidence="2 3" key="1">
    <citation type="submission" date="2019-03" db="EMBL/GenBank/DDBJ databases">
        <title>Diversity of the mouse oral microbiome.</title>
        <authorList>
            <person name="Joseph S."/>
            <person name="Aduse-Opoku J."/>
            <person name="Curtis M."/>
            <person name="Wade W."/>
            <person name="Hashim A."/>
        </authorList>
    </citation>
    <scope>NUCLEOTIDE SEQUENCE [LARGE SCALE GENOMIC DNA]</scope>
    <source>
        <strain evidence="2 3">P2318</strain>
    </source>
</reference>
<evidence type="ECO:0000259" key="1">
    <source>
        <dbReference type="Pfam" id="PF14294"/>
    </source>
</evidence>
<dbReference type="Pfam" id="PF14294">
    <property type="entry name" value="DUF4372"/>
    <property type="match status" value="1"/>
</dbReference>
<protein>
    <submittedName>
        <fullName evidence="2">DUF4372 domain-containing protein</fullName>
    </submittedName>
</protein>
<dbReference type="InterPro" id="IPR025399">
    <property type="entry name" value="DUF4372"/>
</dbReference>
<proteinExistence type="predicted"/>
<gene>
    <name evidence="2" type="ORF">E4T97_19180</name>
</gene>
<accession>A0A8H0CYP4</accession>
<dbReference type="RefSeq" id="WP_135039258.1">
    <property type="nucleotide sequence ID" value="NZ_JADGKQ010000066.1"/>
</dbReference>